<keyword evidence="2" id="KW-0268">Exocytosis</keyword>
<organism evidence="4 5">
    <name type="scientific">Alligator mississippiensis</name>
    <name type="common">American alligator</name>
    <dbReference type="NCBI Taxonomy" id="8496"/>
    <lineage>
        <taxon>Eukaryota</taxon>
        <taxon>Metazoa</taxon>
        <taxon>Chordata</taxon>
        <taxon>Craniata</taxon>
        <taxon>Vertebrata</taxon>
        <taxon>Euteleostomi</taxon>
        <taxon>Archelosauria</taxon>
        <taxon>Archosauria</taxon>
        <taxon>Crocodylia</taxon>
        <taxon>Alligatoridae</taxon>
        <taxon>Alligatorinae</taxon>
        <taxon>Alligator</taxon>
    </lineage>
</organism>
<proteinExistence type="inferred from homology"/>
<dbReference type="SUPFAM" id="SSF48371">
    <property type="entry name" value="ARM repeat"/>
    <property type="match status" value="1"/>
</dbReference>
<accession>A0A151MY97</accession>
<dbReference type="EMBL" id="AKHW03004688">
    <property type="protein sequence ID" value="KYO29472.1"/>
    <property type="molecule type" value="Genomic_DNA"/>
</dbReference>
<feature type="region of interest" description="Disordered" evidence="3">
    <location>
        <begin position="1"/>
        <end position="23"/>
    </location>
</feature>
<evidence type="ECO:0000313" key="5">
    <source>
        <dbReference type="Proteomes" id="UP000050525"/>
    </source>
</evidence>
<feature type="compositionally biased region" description="Basic and acidic residues" evidence="3">
    <location>
        <begin position="11"/>
        <end position="23"/>
    </location>
</feature>
<dbReference type="Gene3D" id="1.10.357.70">
    <property type="entry name" value="Exocyst complex component Sec6, C-terminal domain"/>
    <property type="match status" value="1"/>
</dbReference>
<evidence type="ECO:0000256" key="1">
    <source>
        <dbReference type="ARBA" id="ARBA00009447"/>
    </source>
</evidence>
<dbReference type="GO" id="GO:0000145">
    <property type="term" value="C:exocyst"/>
    <property type="evidence" value="ECO:0007669"/>
    <property type="project" value="InterPro"/>
</dbReference>
<comment type="caution">
    <text evidence="4">The sequence shown here is derived from an EMBL/GenBank/DDBJ whole genome shotgun (WGS) entry which is preliminary data.</text>
</comment>
<dbReference type="PANTHER" id="PTHR21292">
    <property type="entry name" value="EXOCYST COMPLEX COMPONENT SEC6-RELATED"/>
    <property type="match status" value="1"/>
</dbReference>
<keyword evidence="5" id="KW-1185">Reference proteome</keyword>
<dbReference type="InterPro" id="IPR042532">
    <property type="entry name" value="EXOC3/Sec6_C"/>
</dbReference>
<dbReference type="AlphaFoldDB" id="A0A151MY97"/>
<protein>
    <submittedName>
        <fullName evidence="4">Exocyst complex component 3-like protein</fullName>
    </submittedName>
</protein>
<dbReference type="GO" id="GO:0000149">
    <property type="term" value="F:SNARE binding"/>
    <property type="evidence" value="ECO:0007669"/>
    <property type="project" value="TreeGrafter"/>
</dbReference>
<feature type="compositionally biased region" description="Acidic residues" evidence="3">
    <location>
        <begin position="1"/>
        <end position="10"/>
    </location>
</feature>
<dbReference type="GO" id="GO:0051601">
    <property type="term" value="P:exocyst localization"/>
    <property type="evidence" value="ECO:0007669"/>
    <property type="project" value="TreeGrafter"/>
</dbReference>
<dbReference type="GO" id="GO:0006887">
    <property type="term" value="P:exocytosis"/>
    <property type="evidence" value="ECO:0007669"/>
    <property type="project" value="UniProtKB-KW"/>
</dbReference>
<evidence type="ECO:0000256" key="2">
    <source>
        <dbReference type="ARBA" id="ARBA00022483"/>
    </source>
</evidence>
<dbReference type="STRING" id="8496.A0A151MY97"/>
<evidence type="ECO:0000256" key="3">
    <source>
        <dbReference type="SAM" id="MobiDB-lite"/>
    </source>
</evidence>
<sequence>MGMSAEEEDSSSPKDEEWPEVEKAEKLARGAALKWASGVFYHPDKLEGLGHYWRRETQRNNSIQSRLKSTVQSYLEGVSAGLEQLCMATDEVQSVCQDLGTVQWNLLGSAECFQNLEQLRAVMTDHVQLGLVVQSLPQLVSVHELLSQTLHLLHDQHLLEAHAGLMVLERLRDNTLSQLHHSDLLNAQDLDIVETYFSGLQKVNEELTRQLWNIIGRSMKLVHEDPALFVSAVRIIEREENIDALFLDTRSHHFLPPGRPKSWRQKFYQVLQETITVAHFQASHADMKGPGMARHLAALQSNILAELCVVKDLMVQCCPVHYNILNVCTIMYHQGLSSHLQDILSWDLDKQEIFIVLDWVLHVYHSPEMMSHPDLLPEVDVSTLGPLVPPEVVDHMERKYVVKVRGNMTEWMQRTLEVEYKEWFREEEPEMDHQGFFQSALPVIIMQMLNENIRVASLITDSLQQKVYTMAMDELETFLTRLREALVEYGKEHQRDRAKPKYYVPYLLAVLNNNMVLREIPTSIKAALDRTQKKACQLLLEELLVDLQPLYMQLPSRKWLSGSQLVNSTCEVIDKYVRDFARVRKPIFKLLLSESEHLVMSQYLRALMQKKLVCKSEEERSQFSHRLLQDATQLGDLFHSLGLDKSEQTIEVIVALQELIRLKDPALLSLEVLGFVTKYPDISDEHVSALLDLRGDVSKEVRNMVMEMMAQNPQALPENYQPIFSNILVPGPELAFCLRKGKCA</sequence>
<dbReference type="PANTHER" id="PTHR21292:SF12">
    <property type="entry name" value="EXOCYST COMPLEX COMPONENT 3-LIKE PROTEIN"/>
    <property type="match status" value="1"/>
</dbReference>
<dbReference type="FunFam" id="1.10.357.70:FF:000001">
    <property type="entry name" value="Exocyst complex component 3"/>
    <property type="match status" value="1"/>
</dbReference>
<dbReference type="Proteomes" id="UP000050525">
    <property type="component" value="Unassembled WGS sequence"/>
</dbReference>
<dbReference type="InterPro" id="IPR010326">
    <property type="entry name" value="EXOC3/Sec6"/>
</dbReference>
<reference evidence="4 5" key="1">
    <citation type="journal article" date="2012" name="Genome Biol.">
        <title>Sequencing three crocodilian genomes to illuminate the evolution of archosaurs and amniotes.</title>
        <authorList>
            <person name="St John J.A."/>
            <person name="Braun E.L."/>
            <person name="Isberg S.R."/>
            <person name="Miles L.G."/>
            <person name="Chong A.Y."/>
            <person name="Gongora J."/>
            <person name="Dalzell P."/>
            <person name="Moran C."/>
            <person name="Bed'hom B."/>
            <person name="Abzhanov A."/>
            <person name="Burgess S.C."/>
            <person name="Cooksey A.M."/>
            <person name="Castoe T.A."/>
            <person name="Crawford N.G."/>
            <person name="Densmore L.D."/>
            <person name="Drew J.C."/>
            <person name="Edwards S.V."/>
            <person name="Faircloth B.C."/>
            <person name="Fujita M.K."/>
            <person name="Greenwold M.J."/>
            <person name="Hoffmann F.G."/>
            <person name="Howard J.M."/>
            <person name="Iguchi T."/>
            <person name="Janes D.E."/>
            <person name="Khan S.Y."/>
            <person name="Kohno S."/>
            <person name="de Koning A.J."/>
            <person name="Lance S.L."/>
            <person name="McCarthy F.M."/>
            <person name="McCormack J.E."/>
            <person name="Merchant M.E."/>
            <person name="Peterson D.G."/>
            <person name="Pollock D.D."/>
            <person name="Pourmand N."/>
            <person name="Raney B.J."/>
            <person name="Roessler K.A."/>
            <person name="Sanford J.R."/>
            <person name="Sawyer R.H."/>
            <person name="Schmidt C.J."/>
            <person name="Triplett E.W."/>
            <person name="Tuberville T.D."/>
            <person name="Venegas-Anaya M."/>
            <person name="Howard J.T."/>
            <person name="Jarvis E.D."/>
            <person name="Guillette L.J.Jr."/>
            <person name="Glenn T.C."/>
            <person name="Green R.E."/>
            <person name="Ray D.A."/>
        </authorList>
    </citation>
    <scope>NUCLEOTIDE SEQUENCE [LARGE SCALE GENOMIC DNA]</scope>
    <source>
        <strain evidence="4">KSC_2009_1</strain>
    </source>
</reference>
<dbReference type="Pfam" id="PF06046">
    <property type="entry name" value="Sec6"/>
    <property type="match status" value="1"/>
</dbReference>
<gene>
    <name evidence="4" type="primary">EXOC3L1</name>
    <name evidence="4" type="ORF">Y1Q_0022712</name>
</gene>
<dbReference type="InterPro" id="IPR016024">
    <property type="entry name" value="ARM-type_fold"/>
</dbReference>
<comment type="similarity">
    <text evidence="1">Belongs to the SEC6 family.</text>
</comment>
<evidence type="ECO:0000313" key="4">
    <source>
        <dbReference type="EMBL" id="KYO29472.1"/>
    </source>
</evidence>
<dbReference type="eggNOG" id="KOG2286">
    <property type="taxonomic scope" value="Eukaryota"/>
</dbReference>
<name>A0A151MY97_ALLMI</name>